<dbReference type="PANTHER" id="PTHR38776:SF1">
    <property type="entry name" value="MLTA-INTERACTING PROTEIN-RELATED"/>
    <property type="match status" value="1"/>
</dbReference>
<evidence type="ECO:0000256" key="1">
    <source>
        <dbReference type="ARBA" id="ARBA00004442"/>
    </source>
</evidence>
<dbReference type="GO" id="GO:0009252">
    <property type="term" value="P:peptidoglycan biosynthetic process"/>
    <property type="evidence" value="ECO:0007669"/>
    <property type="project" value="TreeGrafter"/>
</dbReference>
<gene>
    <name evidence="7" type="primary">mipA</name>
    <name evidence="7" type="ORF">GTPT_2103</name>
</gene>
<accession>A0A085JEA7</accession>
<dbReference type="eggNOG" id="COG3713">
    <property type="taxonomic scope" value="Bacteria"/>
</dbReference>
<dbReference type="Proteomes" id="UP000028602">
    <property type="component" value="Unassembled WGS sequence"/>
</dbReference>
<dbReference type="GO" id="GO:0009279">
    <property type="term" value="C:cell outer membrane"/>
    <property type="evidence" value="ECO:0007669"/>
    <property type="project" value="UniProtKB-SubCell"/>
</dbReference>
<reference evidence="7 8" key="1">
    <citation type="submission" date="2014-05" db="EMBL/GenBank/DDBJ databases">
        <title>ATOL: Assembling a taxonomically balanced genome-scale reconstruction of the evolutionary history of the Enterobacteriaceae.</title>
        <authorList>
            <person name="Plunkett G.III."/>
            <person name="Neeno-Eckwall E.C."/>
            <person name="Glasner J.D."/>
            <person name="Perna N.T."/>
        </authorList>
    </citation>
    <scope>NUCLEOTIDE SEQUENCE [LARGE SCALE GENOMIC DNA]</scope>
    <source>
        <strain evidence="7 8">ATCC 33301</strain>
    </source>
</reference>
<dbReference type="SUPFAM" id="SSF56925">
    <property type="entry name" value="OMPA-like"/>
    <property type="match status" value="1"/>
</dbReference>
<evidence type="ECO:0000313" key="7">
    <source>
        <dbReference type="EMBL" id="KFD18803.1"/>
    </source>
</evidence>
<evidence type="ECO:0000256" key="2">
    <source>
        <dbReference type="ARBA" id="ARBA00005722"/>
    </source>
</evidence>
<feature type="chain" id="PRO_5001793441" evidence="6">
    <location>
        <begin position="23"/>
        <end position="249"/>
    </location>
</feature>
<comment type="caution">
    <text evidence="7">The sequence shown here is derived from an EMBL/GenBank/DDBJ whole genome shotgun (WGS) entry which is preliminary data.</text>
</comment>
<keyword evidence="3 6" id="KW-0732">Signal</keyword>
<proteinExistence type="inferred from homology"/>
<dbReference type="EMBL" id="JMPR01000035">
    <property type="protein sequence ID" value="KFD18803.1"/>
    <property type="molecule type" value="Genomic_DNA"/>
</dbReference>
<evidence type="ECO:0000256" key="4">
    <source>
        <dbReference type="ARBA" id="ARBA00023136"/>
    </source>
</evidence>
<dbReference type="InterPro" id="IPR010583">
    <property type="entry name" value="MipA"/>
</dbReference>
<comment type="similarity">
    <text evidence="2">Belongs to the MipA/OmpV family.</text>
</comment>
<comment type="subcellular location">
    <subcellularLocation>
        <location evidence="1">Cell outer membrane</location>
    </subcellularLocation>
</comment>
<evidence type="ECO:0000256" key="6">
    <source>
        <dbReference type="SAM" id="SignalP"/>
    </source>
</evidence>
<evidence type="ECO:0000313" key="8">
    <source>
        <dbReference type="Proteomes" id="UP000028602"/>
    </source>
</evidence>
<evidence type="ECO:0000256" key="3">
    <source>
        <dbReference type="ARBA" id="ARBA00022729"/>
    </source>
</evidence>
<dbReference type="PANTHER" id="PTHR38776">
    <property type="entry name" value="MLTA-INTERACTING PROTEIN-RELATED"/>
    <property type="match status" value="1"/>
</dbReference>
<keyword evidence="4" id="KW-0472">Membrane</keyword>
<keyword evidence="5" id="KW-0998">Cell outer membrane</keyword>
<name>A0A085JEA7_9GAMM</name>
<dbReference type="AlphaFoldDB" id="A0A085JEA7"/>
<dbReference type="InterPro" id="IPR011250">
    <property type="entry name" value="OMP/PagP_B-barrel"/>
</dbReference>
<keyword evidence="8" id="KW-1185">Reference proteome</keyword>
<feature type="signal peptide" evidence="6">
    <location>
        <begin position="1"/>
        <end position="22"/>
    </location>
</feature>
<protein>
    <submittedName>
        <fullName evidence="7">MltA-interacting protein</fullName>
    </submittedName>
</protein>
<evidence type="ECO:0000256" key="5">
    <source>
        <dbReference type="ARBA" id="ARBA00023237"/>
    </source>
</evidence>
<organism evidence="7 8">
    <name type="scientific">Tatumella ptyseos ATCC 33301</name>
    <dbReference type="NCBI Taxonomy" id="1005995"/>
    <lineage>
        <taxon>Bacteria</taxon>
        <taxon>Pseudomonadati</taxon>
        <taxon>Pseudomonadota</taxon>
        <taxon>Gammaproteobacteria</taxon>
        <taxon>Enterobacterales</taxon>
        <taxon>Erwiniaceae</taxon>
        <taxon>Tatumella</taxon>
    </lineage>
</organism>
<dbReference type="Pfam" id="PF06629">
    <property type="entry name" value="MipA"/>
    <property type="match status" value="1"/>
</dbReference>
<sequence length="249" mass="27496">MKISYLSLSTLAAVCFSSGVFAAGSPLTVGAGALYVQSPYQGGKERYYPFPLVNYEDANFFVSGLQGGYFLWKNPQNQLSLIITSSGQEYDPKRTDSSAMKQLDKRHLTLMAGGQWQHIADWGVLKTSLVGDVLDQSNGIVWNTNWHYPLMLDGISLNPGAGLSWNSSHQTDYYYGVSSAESRRSGISSYHAGDSWLPYVEISASYPLTKRWQLGVGGRYQWFGSEVKDSPMVAKSGQAMVWTGISYTF</sequence>